<accession>A0A151GF75</accession>
<sequence>MHRCTSSKLVAFNTGQSRIRLSGHLVRAPKLLSQVQVSFGSPAVASRHLHDVRRRRGFCTSAPFGSKDMASDEDYMSFLDKANKDLDDGLHMSRQQQNTAKAQFHAVDSDVPKAIQDVCKNEVYVSEADEPFQEVSLRWTGGDLPDEVEFATLIHHHDPEKAEIEIMDPLDWDSTGQYSKVIEAVREASRGNDVRVYRVVRDKTRVEYWLITREQGKIVGVKALGVES</sequence>
<dbReference type="InterPro" id="IPR056539">
    <property type="entry name" value="NuiA-like"/>
</dbReference>
<dbReference type="Gene3D" id="3.40.1460.10">
    <property type="entry name" value="Nuclease A inhibitor-like"/>
    <property type="match status" value="1"/>
</dbReference>
<dbReference type="GeneID" id="63720333"/>
<reference evidence="1 2" key="1">
    <citation type="journal article" date="2016" name="Sci. Rep.">
        <title>Insights into Adaptations to a Near-Obligate Nematode Endoparasitic Lifestyle from the Finished Genome of Drechmeria coniospora.</title>
        <authorList>
            <person name="Zhang L."/>
            <person name="Zhou Z."/>
            <person name="Guo Q."/>
            <person name="Fokkens L."/>
            <person name="Miskei M."/>
            <person name="Pocsi I."/>
            <person name="Zhang W."/>
            <person name="Chen M."/>
            <person name="Wang L."/>
            <person name="Sun Y."/>
            <person name="Donzelli B.G."/>
            <person name="Gibson D.M."/>
            <person name="Nelson D.R."/>
            <person name="Luo J.G."/>
            <person name="Rep M."/>
            <person name="Liu H."/>
            <person name="Yang S."/>
            <person name="Wang J."/>
            <person name="Krasnoff S.B."/>
            <person name="Xu Y."/>
            <person name="Molnar I."/>
            <person name="Lin M."/>
        </authorList>
    </citation>
    <scope>NUCLEOTIDE SEQUENCE [LARGE SCALE GENOMIC DNA]</scope>
    <source>
        <strain evidence="1 2">ARSEF 6962</strain>
    </source>
</reference>
<name>A0A151GF75_DRECN</name>
<dbReference type="Proteomes" id="UP000076580">
    <property type="component" value="Chromosome 03"/>
</dbReference>
<dbReference type="PANTHER" id="PTHR42093:SF1">
    <property type="match status" value="1"/>
</dbReference>
<dbReference type="AlphaFoldDB" id="A0A151GF75"/>
<protein>
    <submittedName>
        <fullName evidence="1">Uncharacterized protein</fullName>
    </submittedName>
</protein>
<dbReference type="PANTHER" id="PTHR42093">
    <property type="match status" value="1"/>
</dbReference>
<dbReference type="Pfam" id="PF23151">
    <property type="entry name" value="NuiA_2"/>
    <property type="match status" value="1"/>
</dbReference>
<dbReference type="RefSeq" id="XP_040655078.1">
    <property type="nucleotide sequence ID" value="XM_040804974.1"/>
</dbReference>
<evidence type="ECO:0000313" key="1">
    <source>
        <dbReference type="EMBL" id="KYK55726.1"/>
    </source>
</evidence>
<dbReference type="InParanoid" id="A0A151GF75"/>
<keyword evidence="2" id="KW-1185">Reference proteome</keyword>
<dbReference type="OrthoDB" id="5366485at2759"/>
<organism evidence="1 2">
    <name type="scientific">Drechmeria coniospora</name>
    <name type="common">Nematophagous fungus</name>
    <name type="synonym">Meria coniospora</name>
    <dbReference type="NCBI Taxonomy" id="98403"/>
    <lineage>
        <taxon>Eukaryota</taxon>
        <taxon>Fungi</taxon>
        <taxon>Dikarya</taxon>
        <taxon>Ascomycota</taxon>
        <taxon>Pezizomycotina</taxon>
        <taxon>Sordariomycetes</taxon>
        <taxon>Hypocreomycetidae</taxon>
        <taxon>Hypocreales</taxon>
        <taxon>Ophiocordycipitaceae</taxon>
        <taxon>Drechmeria</taxon>
    </lineage>
</organism>
<gene>
    <name evidence="1" type="ORF">DCS_07690</name>
</gene>
<proteinExistence type="predicted"/>
<dbReference type="EMBL" id="LAYC01000003">
    <property type="protein sequence ID" value="KYK55726.1"/>
    <property type="molecule type" value="Genomic_DNA"/>
</dbReference>
<comment type="caution">
    <text evidence="1">The sequence shown here is derived from an EMBL/GenBank/DDBJ whole genome shotgun (WGS) entry which is preliminary data.</text>
</comment>
<evidence type="ECO:0000313" key="2">
    <source>
        <dbReference type="Proteomes" id="UP000076580"/>
    </source>
</evidence>